<dbReference type="GO" id="GO:0016887">
    <property type="term" value="F:ATP hydrolysis activity"/>
    <property type="evidence" value="ECO:0007669"/>
    <property type="project" value="InterPro"/>
</dbReference>
<gene>
    <name evidence="5" type="ORF">DN745_13425</name>
</gene>
<reference evidence="5 6" key="1">
    <citation type="submission" date="2018-06" db="EMBL/GenBank/DDBJ databases">
        <title>Lujinxingia sediminis gen. nov. sp. nov., a new facultative anaerobic member of the class Deltaproteobacteria, and proposal of Lujinxingaceae fam. nov.</title>
        <authorList>
            <person name="Guo L.-Y."/>
            <person name="Li C.-M."/>
            <person name="Wang S."/>
            <person name="Du Z.-J."/>
        </authorList>
    </citation>
    <scope>NUCLEOTIDE SEQUENCE [LARGE SCALE GENOMIC DNA]</scope>
    <source>
        <strain evidence="5 6">FA350</strain>
    </source>
</reference>
<dbReference type="CDD" id="cd19499">
    <property type="entry name" value="RecA-like_ClpB_Hsp104-like"/>
    <property type="match status" value="1"/>
</dbReference>
<dbReference type="InterPro" id="IPR001270">
    <property type="entry name" value="ClpA/B"/>
</dbReference>
<dbReference type="KEGG" id="bsed:DN745_13425"/>
<dbReference type="PANTHER" id="PTHR11638">
    <property type="entry name" value="ATP-DEPENDENT CLP PROTEASE"/>
    <property type="match status" value="1"/>
</dbReference>
<dbReference type="Gene3D" id="3.40.50.300">
    <property type="entry name" value="P-loop containing nucleotide triphosphate hydrolases"/>
    <property type="match status" value="3"/>
</dbReference>
<dbReference type="Pfam" id="PF00004">
    <property type="entry name" value="AAA"/>
    <property type="match status" value="1"/>
</dbReference>
<dbReference type="SUPFAM" id="SSF81923">
    <property type="entry name" value="Double Clp-N motif"/>
    <property type="match status" value="1"/>
</dbReference>
<evidence type="ECO:0000313" key="6">
    <source>
        <dbReference type="Proteomes" id="UP000249799"/>
    </source>
</evidence>
<keyword evidence="6" id="KW-1185">Reference proteome</keyword>
<dbReference type="RefSeq" id="WP_111335608.1">
    <property type="nucleotide sequence ID" value="NZ_CP030032.1"/>
</dbReference>
<dbReference type="PANTHER" id="PTHR11638:SF175">
    <property type="entry name" value="ATP-DEPENDENT CLP PROTEASE, ATP-BINDING SUBUNIT CLPC"/>
    <property type="match status" value="1"/>
</dbReference>
<accession>A0A2Z4FMR0</accession>
<dbReference type="AlphaFoldDB" id="A0A2Z4FMR0"/>
<keyword evidence="3" id="KW-0067">ATP-binding</keyword>
<evidence type="ECO:0000256" key="4">
    <source>
        <dbReference type="SAM" id="MobiDB-lite"/>
    </source>
</evidence>
<dbReference type="EMBL" id="CP030032">
    <property type="protein sequence ID" value="AWV90277.1"/>
    <property type="molecule type" value="Genomic_DNA"/>
</dbReference>
<protein>
    <submittedName>
        <fullName evidence="5">Uncharacterized protein</fullName>
    </submittedName>
</protein>
<proteinExistence type="predicted"/>
<dbReference type="CDD" id="cd00009">
    <property type="entry name" value="AAA"/>
    <property type="match status" value="1"/>
</dbReference>
<name>A0A2Z4FMR0_9DELT</name>
<dbReference type="Gene3D" id="1.10.1780.10">
    <property type="entry name" value="Clp, N-terminal domain"/>
    <property type="match status" value="1"/>
</dbReference>
<organism evidence="5 6">
    <name type="scientific">Bradymonas sediminis</name>
    <dbReference type="NCBI Taxonomy" id="1548548"/>
    <lineage>
        <taxon>Bacteria</taxon>
        <taxon>Deltaproteobacteria</taxon>
        <taxon>Bradymonadales</taxon>
        <taxon>Bradymonadaceae</taxon>
        <taxon>Bradymonas</taxon>
    </lineage>
</organism>
<dbReference type="Proteomes" id="UP000249799">
    <property type="component" value="Chromosome"/>
</dbReference>
<dbReference type="PRINTS" id="PR00300">
    <property type="entry name" value="CLPPROTEASEA"/>
</dbReference>
<sequence length="984" mass="107865">MKPLAHKVLFGTDGTLKTAAFSAEARALLERMGEWLQQIERRIYLPLDLLIILLEYGSPDLDILIAEGSDGVVKPADVLPRLRVLAREIEEEPTQEAPVLHREFFSRGFIRILEEAYDMSRGAGEATIGLTALARCVSWRAEATESASIRWAIRRLSEGKGDQLFDKKGLLAEPVFGDSAWRILQGAMQIAVAHGTPFLGTPHLIAMLCSVNHSIMWRAAKARGLEPGRLRDELLRLIGNKPDPIPAFLVGRKTLTPRMIRMLSFAAERAEEGEVGERDLIEAFLEDGGSSLELIQALGLESEIRQALGDPKMLEQEFAVDAAIDFAAKRQLTPTLDMLGRDLTEEAILGSLPPIVGRDIELQRVINILLRREQRNPLLCGEAGVGKTALAVGLAQRIALGQVPKKLQGYRVIELNGASLMSGTSYRGDLELRIKSLLEESRKDVILFIDEAHAVFAPRSSSNSPAAVPNHFKRALASGDIAVVGATTEAEYHRWFEQDSALKRRFERIEIKEPTEPMVRDILSALAPEFEVDYEVAVDAAAIEAAIELSVRYLPEQRLPDKAKKLLMDACIARANDLEVPGQAQAVGEVGAQSSSQASDDGQIGDERSDADERDPSKLMETNPLAPDVEVPPMQKIDFSRRVGRDDVARQVHMKTGIPLDRLLRGEINWWVGIEARLGARVLGQKDSIRQIAHALVSSRLRNAGKMRPMAVLLFVGPAGVGKSTLARALAQEVFDDPKALLRVDMNDFQEAHSISRLIGSPPGYVGYEDEDLFVTPLRRRPSSVVLFEDFDRAHPQIQSRILRLIDDGEIVDTRGHRADVRNSLFILTVHADTDRSAQAIGFAGAAAGAPSASGPGKGNEAALRALPSGLASQLRDPIDAAVAFHSLGQGGDVVLELLEQRTDAFIEALRNEYRLAVQIDASLTEYLREQASQVADARAVEALISEHLYQPVTQALLNGEGGASPRLFWDARRAQVRVAPSDT</sequence>
<evidence type="ECO:0000256" key="3">
    <source>
        <dbReference type="ARBA" id="ARBA00022840"/>
    </source>
</evidence>
<dbReference type="OrthoDB" id="5477179at2"/>
<dbReference type="InterPro" id="IPR027417">
    <property type="entry name" value="P-loop_NTPase"/>
</dbReference>
<feature type="region of interest" description="Disordered" evidence="4">
    <location>
        <begin position="586"/>
        <end position="631"/>
    </location>
</feature>
<keyword evidence="2" id="KW-0547">Nucleotide-binding</keyword>
<feature type="compositionally biased region" description="Low complexity" evidence="4">
    <location>
        <begin position="591"/>
        <end position="602"/>
    </location>
</feature>
<dbReference type="Pfam" id="PF07724">
    <property type="entry name" value="AAA_2"/>
    <property type="match status" value="1"/>
</dbReference>
<dbReference type="SMART" id="SM00382">
    <property type="entry name" value="AAA"/>
    <property type="match status" value="2"/>
</dbReference>
<dbReference type="Pfam" id="PF02861">
    <property type="entry name" value="Clp_N"/>
    <property type="match status" value="1"/>
</dbReference>
<dbReference type="InterPro" id="IPR003593">
    <property type="entry name" value="AAA+_ATPase"/>
</dbReference>
<dbReference type="InterPro" id="IPR050130">
    <property type="entry name" value="ClpA_ClpB"/>
</dbReference>
<keyword evidence="1" id="KW-0677">Repeat</keyword>
<dbReference type="InterPro" id="IPR004176">
    <property type="entry name" value="Clp_R_N"/>
</dbReference>
<evidence type="ECO:0000256" key="2">
    <source>
        <dbReference type="ARBA" id="ARBA00022741"/>
    </source>
</evidence>
<dbReference type="GO" id="GO:0005524">
    <property type="term" value="F:ATP binding"/>
    <property type="evidence" value="ECO:0007669"/>
    <property type="project" value="InterPro"/>
</dbReference>
<dbReference type="Pfam" id="PF17871">
    <property type="entry name" value="AAA_lid_9"/>
    <property type="match status" value="1"/>
</dbReference>
<dbReference type="InterPro" id="IPR003959">
    <property type="entry name" value="ATPase_AAA_core"/>
</dbReference>
<dbReference type="InterPro" id="IPR036628">
    <property type="entry name" value="Clp_N_dom_sf"/>
</dbReference>
<evidence type="ECO:0000256" key="1">
    <source>
        <dbReference type="ARBA" id="ARBA00022737"/>
    </source>
</evidence>
<dbReference type="SUPFAM" id="SSF52540">
    <property type="entry name" value="P-loop containing nucleoside triphosphate hydrolases"/>
    <property type="match status" value="2"/>
</dbReference>
<dbReference type="GO" id="GO:0034605">
    <property type="term" value="P:cellular response to heat"/>
    <property type="evidence" value="ECO:0007669"/>
    <property type="project" value="TreeGrafter"/>
</dbReference>
<evidence type="ECO:0000313" key="5">
    <source>
        <dbReference type="EMBL" id="AWV90277.1"/>
    </source>
</evidence>
<dbReference type="GO" id="GO:0005737">
    <property type="term" value="C:cytoplasm"/>
    <property type="evidence" value="ECO:0007669"/>
    <property type="project" value="TreeGrafter"/>
</dbReference>
<dbReference type="InterPro" id="IPR041546">
    <property type="entry name" value="ClpA/ClpB_AAA_lid"/>
</dbReference>